<evidence type="ECO:0000259" key="5">
    <source>
        <dbReference type="PROSITE" id="PS50075"/>
    </source>
</evidence>
<dbReference type="Gene3D" id="3.40.50.980">
    <property type="match status" value="2"/>
</dbReference>
<dbReference type="InterPro" id="IPR000873">
    <property type="entry name" value="AMP-dep_synth/lig_dom"/>
</dbReference>
<dbReference type="InterPro" id="IPR010071">
    <property type="entry name" value="AA_adenyl_dom"/>
</dbReference>
<evidence type="ECO:0000256" key="2">
    <source>
        <dbReference type="ARBA" id="ARBA00006432"/>
    </source>
</evidence>
<dbReference type="eggNOG" id="COG1020">
    <property type="taxonomic scope" value="Bacteria"/>
</dbReference>
<name>F2RDL0_STRVP</name>
<dbReference type="SMART" id="SM00823">
    <property type="entry name" value="PKS_PP"/>
    <property type="match status" value="1"/>
</dbReference>
<dbReference type="PROSITE" id="PS50075">
    <property type="entry name" value="CARRIER"/>
    <property type="match status" value="1"/>
</dbReference>
<sequence length="585" mass="62413">MARQAAAHPHRPAVVCGTETLTYTQLENRAEDFARRLRDAGVGHGDVVGVLAHRSTALIVTLLAVLKAGAAYLVVDPGEPDGRCARLLEDAGAGVVVAEEERAGRVPPHCRLLGMPGPDEPAARPEAAALPAGHPDQLAYVSYTSGSTGEPKGVGVPHRAVARLLYAPDWMEIHGDDVFLELAPVAFDASTIEIWGPLVNGARLVVHAGRTVELDQLAKEIQQEGVTVLLLTTGLFNQMVTQHLEAFEGVRHVLTGGDVASASHVRRLMDAYPGLLFTNGYGPTENTSFTTCWTTDTPPAADESVPIGRPIKGTRIAILDAELRPVPDGETGELYTSGDGLARGYVGRPGATAERFVADPYAPEPGARMYRTGDLVRRRPDGLVEFLGRADQQVKIRGFRVEPGHVEAVLTRYPEVRDAVVVPQADASGNKRLLAYVLPEPEAAEAATAAPDGAAGLAARLREALSAELPPHLVPWAVLLRPELPLNRNGKVDRKALPATTRVARGLGTPLVLPRTPLEERLAALWGEVLGVEPVGVRDDFFALGGHSLLAAQLIAALRRETGQDVSARTLYLRPTIEELAAELS</sequence>
<dbReference type="Gene3D" id="3.40.50.1820">
    <property type="entry name" value="alpha/beta hydrolase"/>
    <property type="match status" value="1"/>
</dbReference>
<protein>
    <submittedName>
        <fullName evidence="6">Amino acid adenylation domain</fullName>
    </submittedName>
</protein>
<dbReference type="AlphaFoldDB" id="F2RDL0"/>
<dbReference type="InterPro" id="IPR045851">
    <property type="entry name" value="AMP-bd_C_sf"/>
</dbReference>
<dbReference type="CDD" id="cd12117">
    <property type="entry name" value="A_NRPS_Srf_like"/>
    <property type="match status" value="1"/>
</dbReference>
<dbReference type="GO" id="GO:0031177">
    <property type="term" value="F:phosphopantetheine binding"/>
    <property type="evidence" value="ECO:0007669"/>
    <property type="project" value="InterPro"/>
</dbReference>
<dbReference type="InterPro" id="IPR020845">
    <property type="entry name" value="AMP-binding_CS"/>
</dbReference>
<dbReference type="KEGG" id="sve:SVEN_6216"/>
<dbReference type="Gene3D" id="2.30.38.10">
    <property type="entry name" value="Luciferase, Domain 3"/>
    <property type="match status" value="1"/>
</dbReference>
<dbReference type="RefSeq" id="WP_015037397.1">
    <property type="nucleotide sequence ID" value="NC_018750.1"/>
</dbReference>
<dbReference type="Gene3D" id="3.30.300.30">
    <property type="match status" value="1"/>
</dbReference>
<dbReference type="Proteomes" id="UP000006854">
    <property type="component" value="Chromosome"/>
</dbReference>
<dbReference type="FunFam" id="1.10.1200.10:FF:000016">
    <property type="entry name" value="Non-ribosomal peptide synthase"/>
    <property type="match status" value="1"/>
</dbReference>
<dbReference type="GO" id="GO:0017000">
    <property type="term" value="P:antibiotic biosynthetic process"/>
    <property type="evidence" value="ECO:0007669"/>
    <property type="project" value="UniProtKB-ARBA"/>
</dbReference>
<dbReference type="SUPFAM" id="SSF47336">
    <property type="entry name" value="ACP-like"/>
    <property type="match status" value="1"/>
</dbReference>
<dbReference type="InterPro" id="IPR036736">
    <property type="entry name" value="ACP-like_sf"/>
</dbReference>
<dbReference type="PROSITE" id="PS00012">
    <property type="entry name" value="PHOSPHOPANTETHEINE"/>
    <property type="match status" value="1"/>
</dbReference>
<dbReference type="GO" id="GO:0043041">
    <property type="term" value="P:amino acid activation for nonribosomal peptide biosynthetic process"/>
    <property type="evidence" value="ECO:0007669"/>
    <property type="project" value="TreeGrafter"/>
</dbReference>
<dbReference type="NCBIfam" id="TIGR01733">
    <property type="entry name" value="AA-adenyl-dom"/>
    <property type="match status" value="1"/>
</dbReference>
<dbReference type="FunFam" id="2.30.38.10:FF:000001">
    <property type="entry name" value="Non-ribosomal peptide synthetase PvdI"/>
    <property type="match status" value="1"/>
</dbReference>
<gene>
    <name evidence="6" type="ordered locus">SVEN_6216</name>
</gene>
<dbReference type="Pfam" id="PF13193">
    <property type="entry name" value="AMP-binding_C"/>
    <property type="match status" value="1"/>
</dbReference>
<dbReference type="InterPro" id="IPR029058">
    <property type="entry name" value="AB_hydrolase_fold"/>
</dbReference>
<evidence type="ECO:0000256" key="1">
    <source>
        <dbReference type="ARBA" id="ARBA00001957"/>
    </source>
</evidence>
<dbReference type="InterPro" id="IPR020806">
    <property type="entry name" value="PKS_PP-bd"/>
</dbReference>
<dbReference type="Pfam" id="PF00550">
    <property type="entry name" value="PP-binding"/>
    <property type="match status" value="1"/>
</dbReference>
<dbReference type="SUPFAM" id="SSF56801">
    <property type="entry name" value="Acetyl-CoA synthetase-like"/>
    <property type="match status" value="1"/>
</dbReference>
<dbReference type="InterPro" id="IPR006162">
    <property type="entry name" value="Ppantetheine_attach_site"/>
</dbReference>
<dbReference type="PANTHER" id="PTHR45527">
    <property type="entry name" value="NONRIBOSOMAL PEPTIDE SYNTHETASE"/>
    <property type="match status" value="1"/>
</dbReference>
<dbReference type="InterPro" id="IPR025110">
    <property type="entry name" value="AMP-bd_C"/>
</dbReference>
<dbReference type="PATRIC" id="fig|953739.5.peg.1422"/>
<keyword evidence="4" id="KW-0597">Phosphoprotein</keyword>
<keyword evidence="3" id="KW-0596">Phosphopantetheine</keyword>
<reference evidence="6 7" key="1">
    <citation type="journal article" date="2011" name="BMC Genomics">
        <title>Genome-wide analysis of the role of GlnR in Streptomyces venezuelae provides new insights into global nitrogen regulation in actinomycetes.</title>
        <authorList>
            <person name="Pullan S.T."/>
            <person name="Bibb M.J."/>
            <person name="Merrick M."/>
        </authorList>
    </citation>
    <scope>NUCLEOTIDE SEQUENCE [LARGE SCALE GENOMIC DNA]</scope>
    <source>
        <strain evidence="7">ATCC 10712 / CBS 650.69 / DSM 40230 / JCM 4526 / NBRC 13096 / PD 04745</strain>
    </source>
</reference>
<dbReference type="GeneID" id="51866747"/>
<dbReference type="InterPro" id="IPR009081">
    <property type="entry name" value="PP-bd_ACP"/>
</dbReference>
<dbReference type="PROSITE" id="PS00455">
    <property type="entry name" value="AMP_BINDING"/>
    <property type="match status" value="1"/>
</dbReference>
<dbReference type="HOGENOM" id="CLU_000022_2_12_11"/>
<evidence type="ECO:0000313" key="7">
    <source>
        <dbReference type="Proteomes" id="UP000006854"/>
    </source>
</evidence>
<comment type="similarity">
    <text evidence="2">Belongs to the ATP-dependent AMP-binding enzyme family.</text>
</comment>
<proteinExistence type="inferred from homology"/>
<dbReference type="EMBL" id="FR845719">
    <property type="protein sequence ID" value="CCA59502.1"/>
    <property type="molecule type" value="Genomic_DNA"/>
</dbReference>
<dbReference type="GO" id="GO:0072330">
    <property type="term" value="P:monocarboxylic acid biosynthetic process"/>
    <property type="evidence" value="ECO:0007669"/>
    <property type="project" value="UniProtKB-ARBA"/>
</dbReference>
<keyword evidence="7" id="KW-1185">Reference proteome</keyword>
<organism evidence="6 7">
    <name type="scientific">Streptomyces venezuelae (strain ATCC 10712 / CBS 650.69 / DSM 40230 / JCM 4526 / NBRC 13096 / PD 04745)</name>
    <dbReference type="NCBI Taxonomy" id="953739"/>
    <lineage>
        <taxon>Bacteria</taxon>
        <taxon>Bacillati</taxon>
        <taxon>Actinomycetota</taxon>
        <taxon>Actinomycetes</taxon>
        <taxon>Kitasatosporales</taxon>
        <taxon>Streptomycetaceae</taxon>
        <taxon>Streptomyces</taxon>
    </lineage>
</organism>
<dbReference type="GO" id="GO:0005737">
    <property type="term" value="C:cytoplasm"/>
    <property type="evidence" value="ECO:0007669"/>
    <property type="project" value="TreeGrafter"/>
</dbReference>
<dbReference type="Pfam" id="PF00501">
    <property type="entry name" value="AMP-binding"/>
    <property type="match status" value="1"/>
</dbReference>
<evidence type="ECO:0000256" key="3">
    <source>
        <dbReference type="ARBA" id="ARBA00022450"/>
    </source>
</evidence>
<feature type="domain" description="Carrier" evidence="5">
    <location>
        <begin position="513"/>
        <end position="585"/>
    </location>
</feature>
<evidence type="ECO:0000313" key="6">
    <source>
        <dbReference type="EMBL" id="CCA59502.1"/>
    </source>
</evidence>
<dbReference type="STRING" id="953739.SVEN_6216"/>
<dbReference type="GO" id="GO:0044550">
    <property type="term" value="P:secondary metabolite biosynthetic process"/>
    <property type="evidence" value="ECO:0007669"/>
    <property type="project" value="TreeGrafter"/>
</dbReference>
<evidence type="ECO:0000256" key="4">
    <source>
        <dbReference type="ARBA" id="ARBA00022553"/>
    </source>
</evidence>
<dbReference type="PANTHER" id="PTHR45527:SF1">
    <property type="entry name" value="FATTY ACID SYNTHASE"/>
    <property type="match status" value="1"/>
</dbReference>
<accession>F2RDL0</accession>
<comment type="cofactor">
    <cofactor evidence="1">
        <name>pantetheine 4'-phosphate</name>
        <dbReference type="ChEBI" id="CHEBI:47942"/>
    </cofactor>
</comment>